<name>A0AC34QFH0_9BILA</name>
<protein>
    <submittedName>
        <fullName evidence="2">ABC transporter domain-containing protein</fullName>
    </submittedName>
</protein>
<dbReference type="Proteomes" id="UP000887576">
    <property type="component" value="Unplaced"/>
</dbReference>
<organism evidence="1 2">
    <name type="scientific">Panagrolaimus sp. JU765</name>
    <dbReference type="NCBI Taxonomy" id="591449"/>
    <lineage>
        <taxon>Eukaryota</taxon>
        <taxon>Metazoa</taxon>
        <taxon>Ecdysozoa</taxon>
        <taxon>Nematoda</taxon>
        <taxon>Chromadorea</taxon>
        <taxon>Rhabditida</taxon>
        <taxon>Tylenchina</taxon>
        <taxon>Panagrolaimomorpha</taxon>
        <taxon>Panagrolaimoidea</taxon>
        <taxon>Panagrolaimidae</taxon>
        <taxon>Panagrolaimus</taxon>
    </lineage>
</organism>
<evidence type="ECO:0000313" key="2">
    <source>
        <dbReference type="WBParaSite" id="JU765_v2.g15695.t1"/>
    </source>
</evidence>
<dbReference type="WBParaSite" id="JU765_v2.g15695.t1">
    <property type="protein sequence ID" value="JU765_v2.g15695.t1"/>
    <property type="gene ID" value="JU765_v2.g15695"/>
</dbReference>
<evidence type="ECO:0000313" key="1">
    <source>
        <dbReference type="Proteomes" id="UP000887576"/>
    </source>
</evidence>
<sequence>MTEERLRASSVYDSLAQVLLTELIFTAALCYGMWRVGDENPGRLAALAINMLYMCVTSISIGFHWNGVSTAKQNSAEMTAILDESPTIESEKPIDEKLMKHHKIHPIINDDHLPPKPKPKGNGCISFENVHFSYPSRPDVKVLKGITLEIQPGEHVAIVGSSGSGKSTLTALILRFYDPMVGTVS</sequence>
<reference evidence="2" key="1">
    <citation type="submission" date="2022-11" db="UniProtKB">
        <authorList>
            <consortium name="WormBaseParasite"/>
        </authorList>
    </citation>
    <scope>IDENTIFICATION</scope>
</reference>
<proteinExistence type="predicted"/>
<accession>A0AC34QFH0</accession>